<sequence length="282" mass="31520">MLNQQHVVFITGAFVSHTTWDRWISLFSSNGYKAIAPPWPFKNASAAALRNIRPDDTGLAELTLTGLVKHYENIVKSLPEKPVIIGHSLGGLIAQILINRGLGTAGVAIHPVAPQGVFPYEFTFLRATWKLLGIFSSTRKTHMVSFEDFSRTFANGLSKEEQHLAYDLYAIPESRTVARGGLTNAAAVDFNKPHVPLLITSGGKDQLIPAHLNFRNFKRYSRQHSVTDYCEFPESTHGILTNSNWRDEADFILDWLNENEVRAIARQIGRQMAGEEASILYN</sequence>
<dbReference type="SUPFAM" id="SSF53474">
    <property type="entry name" value="alpha/beta-Hydrolases"/>
    <property type="match status" value="1"/>
</dbReference>
<keyword evidence="2" id="KW-0378">Hydrolase</keyword>
<dbReference type="Proteomes" id="UP001165367">
    <property type="component" value="Unassembled WGS sequence"/>
</dbReference>
<evidence type="ECO:0000313" key="3">
    <source>
        <dbReference type="Proteomes" id="UP001165367"/>
    </source>
</evidence>
<dbReference type="Pfam" id="PF12697">
    <property type="entry name" value="Abhydrolase_6"/>
    <property type="match status" value="1"/>
</dbReference>
<evidence type="ECO:0000259" key="1">
    <source>
        <dbReference type="Pfam" id="PF12697"/>
    </source>
</evidence>
<organism evidence="2 3">
    <name type="scientific">Terrimonas ginsenosidimutans</name>
    <dbReference type="NCBI Taxonomy" id="2908004"/>
    <lineage>
        <taxon>Bacteria</taxon>
        <taxon>Pseudomonadati</taxon>
        <taxon>Bacteroidota</taxon>
        <taxon>Chitinophagia</taxon>
        <taxon>Chitinophagales</taxon>
        <taxon>Chitinophagaceae</taxon>
        <taxon>Terrimonas</taxon>
    </lineage>
</organism>
<dbReference type="RefSeq" id="WP_237872131.1">
    <property type="nucleotide sequence ID" value="NZ_JAKLTR010000007.1"/>
</dbReference>
<reference evidence="2" key="1">
    <citation type="submission" date="2022-01" db="EMBL/GenBank/DDBJ databases">
        <authorList>
            <person name="Jo J.-H."/>
            <person name="Im W.-T."/>
        </authorList>
    </citation>
    <scope>NUCLEOTIDE SEQUENCE</scope>
    <source>
        <strain evidence="2">NA20</strain>
    </source>
</reference>
<comment type="caution">
    <text evidence="2">The sequence shown here is derived from an EMBL/GenBank/DDBJ whole genome shotgun (WGS) entry which is preliminary data.</text>
</comment>
<gene>
    <name evidence="2" type="ORF">LZZ85_12420</name>
</gene>
<dbReference type="Gene3D" id="3.40.50.1820">
    <property type="entry name" value="alpha/beta hydrolase"/>
    <property type="match status" value="1"/>
</dbReference>
<accession>A0ABS9KRY6</accession>
<name>A0ABS9KRY6_9BACT</name>
<dbReference type="EMBL" id="JAKLTR010000007">
    <property type="protein sequence ID" value="MCG2615095.1"/>
    <property type="molecule type" value="Genomic_DNA"/>
</dbReference>
<dbReference type="GO" id="GO:0016787">
    <property type="term" value="F:hydrolase activity"/>
    <property type="evidence" value="ECO:0007669"/>
    <property type="project" value="UniProtKB-KW"/>
</dbReference>
<dbReference type="InterPro" id="IPR029058">
    <property type="entry name" value="AB_hydrolase_fold"/>
</dbReference>
<protein>
    <submittedName>
        <fullName evidence="2">Alpha/beta hydrolase</fullName>
    </submittedName>
</protein>
<proteinExistence type="predicted"/>
<feature type="domain" description="AB hydrolase-1" evidence="1">
    <location>
        <begin position="7"/>
        <end position="238"/>
    </location>
</feature>
<evidence type="ECO:0000313" key="2">
    <source>
        <dbReference type="EMBL" id="MCG2615095.1"/>
    </source>
</evidence>
<keyword evidence="3" id="KW-1185">Reference proteome</keyword>
<dbReference type="InterPro" id="IPR000073">
    <property type="entry name" value="AB_hydrolase_1"/>
</dbReference>